<dbReference type="AlphaFoldDB" id="A0A3P7HZF1"/>
<feature type="region of interest" description="Disordered" evidence="1">
    <location>
        <begin position="1"/>
        <end position="55"/>
    </location>
</feature>
<organism evidence="2 3">
    <name type="scientific">Strongylus vulgaris</name>
    <name type="common">Blood worm</name>
    <dbReference type="NCBI Taxonomy" id="40348"/>
    <lineage>
        <taxon>Eukaryota</taxon>
        <taxon>Metazoa</taxon>
        <taxon>Ecdysozoa</taxon>
        <taxon>Nematoda</taxon>
        <taxon>Chromadorea</taxon>
        <taxon>Rhabditida</taxon>
        <taxon>Rhabditina</taxon>
        <taxon>Rhabditomorpha</taxon>
        <taxon>Strongyloidea</taxon>
        <taxon>Strongylidae</taxon>
        <taxon>Strongylus</taxon>
    </lineage>
</organism>
<feature type="region of interest" description="Disordered" evidence="1">
    <location>
        <begin position="199"/>
        <end position="224"/>
    </location>
</feature>
<name>A0A3P7HZF1_STRVU</name>
<sequence>MERREKHGLPPAPAIAPGRAKSTDTKARAHWTPQTTTGSSTEGGEAKGTRLELTGQQKQRLLRMGQVEIANRADRRDCRSLRQILSENPPHCLDSSNTEGDPPCCVFEINEMVNEQPSVAAAASDLQKKRSESEAGKGQEQRRQQRAFGLQQHDTKERSGDERTREGQLGNSKSQAIFALQMPDGVGRGDCRRHYARLSNKEPSAGHPSLRPAHKTPGPRQTDGIERARAVVSAEFTPYFAGRVFVQ</sequence>
<accession>A0A3P7HZF1</accession>
<dbReference type="EMBL" id="UYYB01000960">
    <property type="protein sequence ID" value="VDM65560.1"/>
    <property type="molecule type" value="Genomic_DNA"/>
</dbReference>
<feature type="compositionally biased region" description="Basic and acidic residues" evidence="1">
    <location>
        <begin position="126"/>
        <end position="143"/>
    </location>
</feature>
<keyword evidence="3" id="KW-1185">Reference proteome</keyword>
<evidence type="ECO:0000313" key="3">
    <source>
        <dbReference type="Proteomes" id="UP000270094"/>
    </source>
</evidence>
<feature type="compositionally biased region" description="Basic and acidic residues" evidence="1">
    <location>
        <begin position="153"/>
        <end position="166"/>
    </location>
</feature>
<gene>
    <name evidence="2" type="ORF">SVUK_LOCUS558</name>
</gene>
<dbReference type="Proteomes" id="UP000270094">
    <property type="component" value="Unassembled WGS sequence"/>
</dbReference>
<evidence type="ECO:0000313" key="2">
    <source>
        <dbReference type="EMBL" id="VDM65560.1"/>
    </source>
</evidence>
<protein>
    <submittedName>
        <fullName evidence="2">Uncharacterized protein</fullName>
    </submittedName>
</protein>
<feature type="region of interest" description="Disordered" evidence="1">
    <location>
        <begin position="119"/>
        <end position="174"/>
    </location>
</feature>
<proteinExistence type="predicted"/>
<reference evidence="2 3" key="1">
    <citation type="submission" date="2018-11" db="EMBL/GenBank/DDBJ databases">
        <authorList>
            <consortium name="Pathogen Informatics"/>
        </authorList>
    </citation>
    <scope>NUCLEOTIDE SEQUENCE [LARGE SCALE GENOMIC DNA]</scope>
</reference>
<evidence type="ECO:0000256" key="1">
    <source>
        <dbReference type="SAM" id="MobiDB-lite"/>
    </source>
</evidence>